<dbReference type="Proteomes" id="UP000095743">
    <property type="component" value="Chromosome"/>
</dbReference>
<dbReference type="PANTHER" id="PTHR34297:SF2">
    <property type="entry name" value="ASP23_GLS24 FAMILY ENVELOPE STRESS RESPONSE PROTEIN"/>
    <property type="match status" value="1"/>
</dbReference>
<protein>
    <submittedName>
        <fullName evidence="2">Alkaline-shock protein</fullName>
    </submittedName>
</protein>
<reference evidence="2 3" key="1">
    <citation type="submission" date="2016-09" db="EMBL/GenBank/DDBJ databases">
        <title>Genomic analysis reveals versatility of anaerobic energy metabolism of Geosporobacter ferrireducens IRF9 of phylum Firmicutes.</title>
        <authorList>
            <person name="Kim S.-J."/>
        </authorList>
    </citation>
    <scope>NUCLEOTIDE SEQUENCE [LARGE SCALE GENOMIC DNA]</scope>
    <source>
        <strain evidence="2 3">IRF9</strain>
    </source>
</reference>
<dbReference type="STRING" id="1424294.Gferi_00300"/>
<dbReference type="OrthoDB" id="9793465at2"/>
<keyword evidence="3" id="KW-1185">Reference proteome</keyword>
<comment type="similarity">
    <text evidence="1">Belongs to the asp23 family.</text>
</comment>
<dbReference type="InterPro" id="IPR005531">
    <property type="entry name" value="Asp23"/>
</dbReference>
<proteinExistence type="inferred from homology"/>
<evidence type="ECO:0000313" key="3">
    <source>
        <dbReference type="Proteomes" id="UP000095743"/>
    </source>
</evidence>
<organism evidence="2 3">
    <name type="scientific">Geosporobacter ferrireducens</name>
    <dbReference type="NCBI Taxonomy" id="1424294"/>
    <lineage>
        <taxon>Bacteria</taxon>
        <taxon>Bacillati</taxon>
        <taxon>Bacillota</taxon>
        <taxon>Clostridia</taxon>
        <taxon>Peptostreptococcales</taxon>
        <taxon>Thermotaleaceae</taxon>
        <taxon>Geosporobacter</taxon>
    </lineage>
</organism>
<evidence type="ECO:0000313" key="2">
    <source>
        <dbReference type="EMBL" id="AOT68156.1"/>
    </source>
</evidence>
<dbReference type="RefSeq" id="WP_069973710.1">
    <property type="nucleotide sequence ID" value="NZ_CP017269.1"/>
</dbReference>
<dbReference type="AlphaFoldDB" id="A0A1D8GB76"/>
<dbReference type="PANTHER" id="PTHR34297">
    <property type="entry name" value="HYPOTHETICAL CYTOSOLIC PROTEIN-RELATED"/>
    <property type="match status" value="1"/>
</dbReference>
<accession>A0A1D8GB76</accession>
<evidence type="ECO:0000256" key="1">
    <source>
        <dbReference type="ARBA" id="ARBA00005721"/>
    </source>
</evidence>
<sequence>MDNHLDSPDYGQIKIADEVVGIIAGLAATEVPGVAGMSGGLAGGIAEILGRKNLSKGVKVEVGEREAAVDLFIIVEYGAKIPDVSWQIQESVKKAIETMTGLKVVEVNIHIQGVNIDKDNKEEEFPHRVK</sequence>
<dbReference type="EMBL" id="CP017269">
    <property type="protein sequence ID" value="AOT68156.1"/>
    <property type="molecule type" value="Genomic_DNA"/>
</dbReference>
<name>A0A1D8GB76_9FIRM</name>
<gene>
    <name evidence="2" type="ORF">Gferi_00300</name>
</gene>
<dbReference type="KEGG" id="gfe:Gferi_00300"/>
<dbReference type="Pfam" id="PF03780">
    <property type="entry name" value="Asp23"/>
    <property type="match status" value="1"/>
</dbReference>